<keyword evidence="4 5" id="KW-0472">Membrane</keyword>
<evidence type="ECO:0000256" key="5">
    <source>
        <dbReference type="SAM" id="Phobius"/>
    </source>
</evidence>
<keyword evidence="3 5" id="KW-1133">Transmembrane helix</keyword>
<evidence type="ECO:0000256" key="1">
    <source>
        <dbReference type="ARBA" id="ARBA00004141"/>
    </source>
</evidence>
<dbReference type="STRING" id="3088.A0A383VFA0"/>
<evidence type="ECO:0008006" key="10">
    <source>
        <dbReference type="Google" id="ProtNLM"/>
    </source>
</evidence>
<dbReference type="GO" id="GO:0016020">
    <property type="term" value="C:membrane"/>
    <property type="evidence" value="ECO:0007669"/>
    <property type="project" value="UniProtKB-SubCell"/>
</dbReference>
<evidence type="ECO:0000313" key="9">
    <source>
        <dbReference type="Proteomes" id="UP000256970"/>
    </source>
</evidence>
<dbReference type="InterPro" id="IPR025969">
    <property type="entry name" value="ABA_GPCR_dom"/>
</dbReference>
<feature type="transmembrane region" description="Helical" evidence="5">
    <location>
        <begin position="408"/>
        <end position="426"/>
    </location>
</feature>
<organism evidence="8 9">
    <name type="scientific">Tetradesmus obliquus</name>
    <name type="common">Green alga</name>
    <name type="synonym">Acutodesmus obliquus</name>
    <dbReference type="NCBI Taxonomy" id="3088"/>
    <lineage>
        <taxon>Eukaryota</taxon>
        <taxon>Viridiplantae</taxon>
        <taxon>Chlorophyta</taxon>
        <taxon>core chlorophytes</taxon>
        <taxon>Chlorophyceae</taxon>
        <taxon>CS clade</taxon>
        <taxon>Sphaeropleales</taxon>
        <taxon>Scenedesmaceae</taxon>
        <taxon>Tetradesmus</taxon>
    </lineage>
</organism>
<dbReference type="EMBL" id="FNXT01000382">
    <property type="protein sequence ID" value="SZX64238.1"/>
    <property type="molecule type" value="Genomic_DNA"/>
</dbReference>
<dbReference type="Pfam" id="PF12430">
    <property type="entry name" value="ABA_GPCR"/>
    <property type="match status" value="1"/>
</dbReference>
<proteinExistence type="predicted"/>
<dbReference type="Pfam" id="PF12537">
    <property type="entry name" value="GPHR_N"/>
    <property type="match status" value="1"/>
</dbReference>
<sequence>MLLDWFIAVGCIAACFVGGWLFVSSSLLQNYDDKETGVQVLWSFTFAFSCNLLLLVVFEILDVIDSSLRSWDWHVTVWALLLLLVGVLPWYHSYRLFASSGSFWSSRALPLSACCYAAFLYCFWRLGRNLALGGSLFSMGQAISRLGVLGTWIISILSGYAAVDFPYSYLSLFIRPVEAGEINAMEEQYRQALEVCAEKKKRILLISQEVGRQPAKSARQGAGLFGALSSMIGLGGSSPGSPRETLRALNNELATWETLAQALLVELLELKAHHAKALDSRSLLGHLRNGLGYAMSGYCVYRVLTSAKALLFGEDFSSDPVSSAKALLFGEDFSSDPVSRCGCCCQQCVVTFCVTIVVSGFVGVLTSAKALLFGEDFSSDPVSRSLGFALRRLSHEKLVIDPALLNQYVTLLFIGTISALSIRAFLKNASRIFSTLSNVRGWFGFGSSSSGFGSVGGSAASGSAANASSGSGRGLSGLGRGRNSSSVAGGTGAAASGAGAGSGASLVLMLSELTGVYSISSLLLIRRNVPVKYRAAIDGVLGGELEFQYFHRWFNGLFIASALVTAILYYAHYKAGAAEQMESLLPTTHKTAASKA</sequence>
<dbReference type="InterPro" id="IPR015672">
    <property type="entry name" value="GPHR/GTG"/>
</dbReference>
<feature type="transmembrane region" description="Helical" evidence="5">
    <location>
        <begin position="6"/>
        <end position="28"/>
    </location>
</feature>
<dbReference type="Proteomes" id="UP000256970">
    <property type="component" value="Unassembled WGS sequence"/>
</dbReference>
<feature type="transmembrane region" description="Helical" evidence="5">
    <location>
        <begin position="40"/>
        <end position="61"/>
    </location>
</feature>
<name>A0A383VFA0_TETOB</name>
<gene>
    <name evidence="8" type="ORF">BQ4739_LOCUS4756</name>
</gene>
<feature type="domain" description="Abscisic acid G-protein coupled receptor-like" evidence="6">
    <location>
        <begin position="280"/>
        <end position="573"/>
    </location>
</feature>
<dbReference type="GO" id="GO:0010427">
    <property type="term" value="F:abscisic acid binding"/>
    <property type="evidence" value="ECO:0007669"/>
    <property type="project" value="TreeGrafter"/>
</dbReference>
<dbReference type="AlphaFoldDB" id="A0A383VFA0"/>
<accession>A0A383VFA0</accession>
<feature type="domain" description="Golgi pH regulator conserved" evidence="7">
    <location>
        <begin position="137"/>
        <end position="203"/>
    </location>
</feature>
<dbReference type="PANTHER" id="PTHR15948">
    <property type="entry name" value="G-PROTEIN COUPLED RECEPTOR 89-RELATED"/>
    <property type="match status" value="1"/>
</dbReference>
<feature type="transmembrane region" description="Helical" evidence="5">
    <location>
        <begin position="73"/>
        <end position="92"/>
    </location>
</feature>
<evidence type="ECO:0000256" key="3">
    <source>
        <dbReference type="ARBA" id="ARBA00022989"/>
    </source>
</evidence>
<feature type="transmembrane region" description="Helical" evidence="5">
    <location>
        <begin position="104"/>
        <end position="126"/>
    </location>
</feature>
<feature type="transmembrane region" description="Helical" evidence="5">
    <location>
        <begin position="553"/>
        <end position="571"/>
    </location>
</feature>
<feature type="transmembrane region" description="Helical" evidence="5">
    <location>
        <begin position="506"/>
        <end position="525"/>
    </location>
</feature>
<comment type="subcellular location">
    <subcellularLocation>
        <location evidence="1">Membrane</location>
        <topology evidence="1">Multi-pass membrane protein</topology>
    </subcellularLocation>
</comment>
<evidence type="ECO:0000259" key="6">
    <source>
        <dbReference type="Pfam" id="PF12430"/>
    </source>
</evidence>
<keyword evidence="2 5" id="KW-0812">Transmembrane</keyword>
<evidence type="ECO:0000259" key="7">
    <source>
        <dbReference type="Pfam" id="PF12537"/>
    </source>
</evidence>
<evidence type="ECO:0000313" key="8">
    <source>
        <dbReference type="EMBL" id="SZX64238.1"/>
    </source>
</evidence>
<feature type="transmembrane region" description="Helical" evidence="5">
    <location>
        <begin position="146"/>
        <end position="165"/>
    </location>
</feature>
<evidence type="ECO:0000256" key="4">
    <source>
        <dbReference type="ARBA" id="ARBA00023136"/>
    </source>
</evidence>
<protein>
    <recommendedName>
        <fullName evidence="10">Abscisic acid G-protein coupled receptor-like domain-containing protein</fullName>
    </recommendedName>
</protein>
<evidence type="ECO:0000256" key="2">
    <source>
        <dbReference type="ARBA" id="ARBA00022692"/>
    </source>
</evidence>
<dbReference type="GO" id="GO:0009737">
    <property type="term" value="P:response to abscisic acid"/>
    <property type="evidence" value="ECO:0007669"/>
    <property type="project" value="TreeGrafter"/>
</dbReference>
<reference evidence="8 9" key="1">
    <citation type="submission" date="2016-10" db="EMBL/GenBank/DDBJ databases">
        <authorList>
            <person name="Cai Z."/>
        </authorList>
    </citation>
    <scope>NUCLEOTIDE SEQUENCE [LARGE SCALE GENOMIC DNA]</scope>
</reference>
<feature type="transmembrane region" description="Helical" evidence="5">
    <location>
        <begin position="349"/>
        <end position="372"/>
    </location>
</feature>
<keyword evidence="9" id="KW-1185">Reference proteome</keyword>
<dbReference type="PANTHER" id="PTHR15948:SF0">
    <property type="entry name" value="GOLGI PH REGULATOR A-RELATED"/>
    <property type="match status" value="1"/>
</dbReference>
<dbReference type="InterPro" id="IPR022535">
    <property type="entry name" value="Golgi_pH-regulator_cons_dom"/>
</dbReference>